<dbReference type="AlphaFoldDB" id="A0A0A8YED2"/>
<evidence type="ECO:0000313" key="2">
    <source>
        <dbReference type="EMBL" id="JAD23978.1"/>
    </source>
</evidence>
<dbReference type="EMBL" id="GBRH01273917">
    <property type="protein sequence ID" value="JAD23978.1"/>
    <property type="molecule type" value="Transcribed_RNA"/>
</dbReference>
<feature type="compositionally biased region" description="Basic and acidic residues" evidence="1">
    <location>
        <begin position="1"/>
        <end position="17"/>
    </location>
</feature>
<proteinExistence type="predicted"/>
<reference evidence="2" key="2">
    <citation type="journal article" date="2015" name="Data Brief">
        <title>Shoot transcriptome of the giant reed, Arundo donax.</title>
        <authorList>
            <person name="Barrero R.A."/>
            <person name="Guerrero F.D."/>
            <person name="Moolhuijzen P."/>
            <person name="Goolsby J.A."/>
            <person name="Tidwell J."/>
            <person name="Bellgard S.E."/>
            <person name="Bellgard M.I."/>
        </authorList>
    </citation>
    <scope>NUCLEOTIDE SEQUENCE</scope>
    <source>
        <tissue evidence="2">Shoot tissue taken approximately 20 cm above the soil surface</tissue>
    </source>
</reference>
<protein>
    <submittedName>
        <fullName evidence="2">Uncharacterized protein</fullName>
    </submittedName>
</protein>
<organism evidence="2">
    <name type="scientific">Arundo donax</name>
    <name type="common">Giant reed</name>
    <name type="synonym">Donax arundinaceus</name>
    <dbReference type="NCBI Taxonomy" id="35708"/>
    <lineage>
        <taxon>Eukaryota</taxon>
        <taxon>Viridiplantae</taxon>
        <taxon>Streptophyta</taxon>
        <taxon>Embryophyta</taxon>
        <taxon>Tracheophyta</taxon>
        <taxon>Spermatophyta</taxon>
        <taxon>Magnoliopsida</taxon>
        <taxon>Liliopsida</taxon>
        <taxon>Poales</taxon>
        <taxon>Poaceae</taxon>
        <taxon>PACMAD clade</taxon>
        <taxon>Arundinoideae</taxon>
        <taxon>Arundineae</taxon>
        <taxon>Arundo</taxon>
    </lineage>
</organism>
<evidence type="ECO:0000256" key="1">
    <source>
        <dbReference type="SAM" id="MobiDB-lite"/>
    </source>
</evidence>
<accession>A0A0A8YED2</accession>
<reference evidence="2" key="1">
    <citation type="submission" date="2014-09" db="EMBL/GenBank/DDBJ databases">
        <authorList>
            <person name="Magalhaes I.L.F."/>
            <person name="Oliveira U."/>
            <person name="Santos F.R."/>
            <person name="Vidigal T.H.D.A."/>
            <person name="Brescovit A.D."/>
            <person name="Santos A.J."/>
        </authorList>
    </citation>
    <scope>NUCLEOTIDE SEQUENCE</scope>
    <source>
        <tissue evidence="2">Shoot tissue taken approximately 20 cm above the soil surface</tissue>
    </source>
</reference>
<feature type="region of interest" description="Disordered" evidence="1">
    <location>
        <begin position="1"/>
        <end position="52"/>
    </location>
</feature>
<sequence>MRRGEKAAGGGRDDREGAPSVMRGLSVADLRRGKGVGGRQPSAKGKGGEGRG</sequence>
<name>A0A0A8YED2_ARUDO</name>